<evidence type="ECO:0000313" key="1">
    <source>
        <dbReference type="EMBL" id="MBB3810243.1"/>
    </source>
</evidence>
<accession>A0A7W6EHN7</accession>
<dbReference type="AlphaFoldDB" id="A0A7W6EHN7"/>
<dbReference type="EMBL" id="JACICC010000005">
    <property type="protein sequence ID" value="MBB3810243.1"/>
    <property type="molecule type" value="Genomic_DNA"/>
</dbReference>
<name>A0A7W6EHN7_9HYPH</name>
<dbReference type="RefSeq" id="WP_183753112.1">
    <property type="nucleotide sequence ID" value="NZ_JACICC010000005.1"/>
</dbReference>
<organism evidence="1 2">
    <name type="scientific">Pseudochelatococcus contaminans</name>
    <dbReference type="NCBI Taxonomy" id="1538103"/>
    <lineage>
        <taxon>Bacteria</taxon>
        <taxon>Pseudomonadati</taxon>
        <taxon>Pseudomonadota</taxon>
        <taxon>Alphaproteobacteria</taxon>
        <taxon>Hyphomicrobiales</taxon>
        <taxon>Chelatococcaceae</taxon>
        <taxon>Pseudochelatococcus</taxon>
    </lineage>
</organism>
<reference evidence="1 2" key="1">
    <citation type="submission" date="2020-08" db="EMBL/GenBank/DDBJ databases">
        <title>Genomic Encyclopedia of Type Strains, Phase IV (KMG-IV): sequencing the most valuable type-strain genomes for metagenomic binning, comparative biology and taxonomic classification.</title>
        <authorList>
            <person name="Goeker M."/>
        </authorList>
    </citation>
    <scope>NUCLEOTIDE SEQUENCE [LARGE SCALE GENOMIC DNA]</scope>
    <source>
        <strain evidence="1 2">DSM 28760</strain>
    </source>
</reference>
<protein>
    <submittedName>
        <fullName evidence="1">Uncharacterized protein</fullName>
    </submittedName>
</protein>
<keyword evidence="2" id="KW-1185">Reference proteome</keyword>
<gene>
    <name evidence="1" type="ORF">FHS81_002339</name>
</gene>
<sequence length="73" mass="7808">MAGTAQFAARIVLASKTLRPHLLTSLKTAPVNIFVATTSPNHTAFEALHPLYGLRSNDLFSGMTIGETVLGLR</sequence>
<dbReference type="Proteomes" id="UP000537592">
    <property type="component" value="Unassembled WGS sequence"/>
</dbReference>
<evidence type="ECO:0000313" key="2">
    <source>
        <dbReference type="Proteomes" id="UP000537592"/>
    </source>
</evidence>
<comment type="caution">
    <text evidence="1">The sequence shown here is derived from an EMBL/GenBank/DDBJ whole genome shotgun (WGS) entry which is preliminary data.</text>
</comment>
<proteinExistence type="predicted"/>